<dbReference type="Proteomes" id="UP000018958">
    <property type="component" value="Unassembled WGS sequence"/>
</dbReference>
<sequence>MSNKPETIVAIIQVTIRSEKKVKEERLRRLNEEMDKNSSLKDMKRAPEHLEPEAN</sequence>
<dbReference type="AlphaFoldDB" id="W2XI51"/>
<evidence type="ECO:0000313" key="2">
    <source>
        <dbReference type="EMBL" id="ETP22301.1"/>
    </source>
</evidence>
<accession>W2XI51</accession>
<feature type="region of interest" description="Disordered" evidence="1">
    <location>
        <begin position="29"/>
        <end position="55"/>
    </location>
</feature>
<reference evidence="2 3" key="1">
    <citation type="submission" date="2013-11" db="EMBL/GenBank/DDBJ databases">
        <title>The Genome Sequence of Phytophthora parasitica CJ01A1.</title>
        <authorList>
            <consortium name="The Broad Institute Genomics Platform"/>
            <person name="Russ C."/>
            <person name="Tyler B."/>
            <person name="Panabieres F."/>
            <person name="Shan W."/>
            <person name="Tripathy S."/>
            <person name="Grunwald N."/>
            <person name="Machado M."/>
            <person name="Johnson C.S."/>
            <person name="Walker B."/>
            <person name="Young S.K."/>
            <person name="Zeng Q."/>
            <person name="Gargeya S."/>
            <person name="Fitzgerald M."/>
            <person name="Haas B."/>
            <person name="Abouelleil A."/>
            <person name="Allen A.W."/>
            <person name="Alvarado L."/>
            <person name="Arachchi H.M."/>
            <person name="Berlin A.M."/>
            <person name="Chapman S.B."/>
            <person name="Gainer-Dewar J."/>
            <person name="Goldberg J."/>
            <person name="Griggs A."/>
            <person name="Gujja S."/>
            <person name="Hansen M."/>
            <person name="Howarth C."/>
            <person name="Imamovic A."/>
            <person name="Ireland A."/>
            <person name="Larimer J."/>
            <person name="McCowan C."/>
            <person name="Murphy C."/>
            <person name="Pearson M."/>
            <person name="Poon T.W."/>
            <person name="Priest M."/>
            <person name="Roberts A."/>
            <person name="Saif S."/>
            <person name="Shea T."/>
            <person name="Sisk P."/>
            <person name="Sykes S."/>
            <person name="Wortman J."/>
            <person name="Nusbaum C."/>
            <person name="Birren B."/>
        </authorList>
    </citation>
    <scope>NUCLEOTIDE SEQUENCE [LARGE SCALE GENOMIC DNA]</scope>
    <source>
        <strain evidence="2 3">CJ01A1</strain>
    </source>
</reference>
<dbReference type="EMBL" id="ANIX01000968">
    <property type="protein sequence ID" value="ETP22301.1"/>
    <property type="molecule type" value="Genomic_DNA"/>
</dbReference>
<name>W2XI51_PHYNI</name>
<protein>
    <submittedName>
        <fullName evidence="2">Uncharacterized protein</fullName>
    </submittedName>
</protein>
<proteinExistence type="predicted"/>
<gene>
    <name evidence="2" type="ORF">F441_04357</name>
</gene>
<evidence type="ECO:0000256" key="1">
    <source>
        <dbReference type="SAM" id="MobiDB-lite"/>
    </source>
</evidence>
<organism evidence="2 3">
    <name type="scientific">Phytophthora nicotianae CJ01A1</name>
    <dbReference type="NCBI Taxonomy" id="1317063"/>
    <lineage>
        <taxon>Eukaryota</taxon>
        <taxon>Sar</taxon>
        <taxon>Stramenopiles</taxon>
        <taxon>Oomycota</taxon>
        <taxon>Peronosporomycetes</taxon>
        <taxon>Peronosporales</taxon>
        <taxon>Peronosporaceae</taxon>
        <taxon>Phytophthora</taxon>
    </lineage>
</organism>
<comment type="caution">
    <text evidence="2">The sequence shown here is derived from an EMBL/GenBank/DDBJ whole genome shotgun (WGS) entry which is preliminary data.</text>
</comment>
<evidence type="ECO:0000313" key="3">
    <source>
        <dbReference type="Proteomes" id="UP000018958"/>
    </source>
</evidence>